<evidence type="ECO:0000313" key="3">
    <source>
        <dbReference type="EMBL" id="QDV38992.1"/>
    </source>
</evidence>
<organism evidence="3 4">
    <name type="scientific">Tautonia plasticadhaerens</name>
    <dbReference type="NCBI Taxonomy" id="2527974"/>
    <lineage>
        <taxon>Bacteria</taxon>
        <taxon>Pseudomonadati</taxon>
        <taxon>Planctomycetota</taxon>
        <taxon>Planctomycetia</taxon>
        <taxon>Isosphaerales</taxon>
        <taxon>Isosphaeraceae</taxon>
        <taxon>Tautonia</taxon>
    </lineage>
</organism>
<accession>A0A518HDR3</accession>
<name>A0A518HDR3_9BACT</name>
<dbReference type="Proteomes" id="UP000317835">
    <property type="component" value="Chromosome"/>
</dbReference>
<keyword evidence="2" id="KW-0812">Transmembrane</keyword>
<proteinExistence type="predicted"/>
<evidence type="ECO:0000256" key="1">
    <source>
        <dbReference type="SAM" id="MobiDB-lite"/>
    </source>
</evidence>
<keyword evidence="4" id="KW-1185">Reference proteome</keyword>
<keyword evidence="2" id="KW-1133">Transmembrane helix</keyword>
<sequence length="121" mass="12915">MNSPAQATPTSIDSPGRGRRPRTVRIRTLMVVVAGIAAWLGLLRAAPIAAVAVAILAGPTFRFQRRLLREIERGDRRTPNLADFVITLAVSAMFSALVVGTALAVLLALAALLREMGAFRP</sequence>
<evidence type="ECO:0000313" key="4">
    <source>
        <dbReference type="Proteomes" id="UP000317835"/>
    </source>
</evidence>
<keyword evidence="2" id="KW-0472">Membrane</keyword>
<feature type="transmembrane region" description="Helical" evidence="2">
    <location>
        <begin position="84"/>
        <end position="113"/>
    </location>
</feature>
<dbReference type="RefSeq" id="WP_145277925.1">
    <property type="nucleotide sequence ID" value="NZ_CP036426.1"/>
</dbReference>
<dbReference type="AlphaFoldDB" id="A0A518HDR3"/>
<dbReference type="KEGG" id="tpla:ElP_69530"/>
<reference evidence="3 4" key="1">
    <citation type="submission" date="2019-02" db="EMBL/GenBank/DDBJ databases">
        <title>Deep-cultivation of Planctomycetes and their phenomic and genomic characterization uncovers novel biology.</title>
        <authorList>
            <person name="Wiegand S."/>
            <person name="Jogler M."/>
            <person name="Boedeker C."/>
            <person name="Pinto D."/>
            <person name="Vollmers J."/>
            <person name="Rivas-Marin E."/>
            <person name="Kohn T."/>
            <person name="Peeters S.H."/>
            <person name="Heuer A."/>
            <person name="Rast P."/>
            <person name="Oberbeckmann S."/>
            <person name="Bunk B."/>
            <person name="Jeske O."/>
            <person name="Meyerdierks A."/>
            <person name="Storesund J.E."/>
            <person name="Kallscheuer N."/>
            <person name="Luecker S."/>
            <person name="Lage O.M."/>
            <person name="Pohl T."/>
            <person name="Merkel B.J."/>
            <person name="Hornburger P."/>
            <person name="Mueller R.-W."/>
            <person name="Bruemmer F."/>
            <person name="Labrenz M."/>
            <person name="Spormann A.M."/>
            <person name="Op den Camp H."/>
            <person name="Overmann J."/>
            <person name="Amann R."/>
            <person name="Jetten M.S.M."/>
            <person name="Mascher T."/>
            <person name="Medema M.H."/>
            <person name="Devos D.P."/>
            <person name="Kaster A.-K."/>
            <person name="Ovreas L."/>
            <person name="Rohde M."/>
            <person name="Galperin M.Y."/>
            <person name="Jogler C."/>
        </authorList>
    </citation>
    <scope>NUCLEOTIDE SEQUENCE [LARGE SCALE GENOMIC DNA]</scope>
    <source>
        <strain evidence="3 4">ElP</strain>
    </source>
</reference>
<feature type="transmembrane region" description="Helical" evidence="2">
    <location>
        <begin position="24"/>
        <end position="40"/>
    </location>
</feature>
<feature type="compositionally biased region" description="Polar residues" evidence="1">
    <location>
        <begin position="1"/>
        <end position="13"/>
    </location>
</feature>
<dbReference type="EMBL" id="CP036426">
    <property type="protein sequence ID" value="QDV38992.1"/>
    <property type="molecule type" value="Genomic_DNA"/>
</dbReference>
<protein>
    <submittedName>
        <fullName evidence="3">Uncharacterized protein</fullName>
    </submittedName>
</protein>
<gene>
    <name evidence="3" type="ORF">ElP_69530</name>
</gene>
<evidence type="ECO:0000256" key="2">
    <source>
        <dbReference type="SAM" id="Phobius"/>
    </source>
</evidence>
<feature type="region of interest" description="Disordered" evidence="1">
    <location>
        <begin position="1"/>
        <end position="20"/>
    </location>
</feature>